<protein>
    <recommendedName>
        <fullName evidence="3">Enolase C-terminal domain-containing protein</fullName>
    </recommendedName>
</protein>
<proteinExistence type="predicted"/>
<evidence type="ECO:0000313" key="1">
    <source>
        <dbReference type="EMBL" id="MDI2029270.1"/>
    </source>
</evidence>
<dbReference type="EMBL" id="JASAOF010000005">
    <property type="protein sequence ID" value="MDI2029270.1"/>
    <property type="molecule type" value="Genomic_DNA"/>
</dbReference>
<dbReference type="RefSeq" id="WP_281455597.1">
    <property type="nucleotide sequence ID" value="NZ_JASAOF010000005.1"/>
</dbReference>
<keyword evidence="2" id="KW-1185">Reference proteome</keyword>
<comment type="caution">
    <text evidence="1">The sequence shown here is derived from an EMBL/GenBank/DDBJ whole genome shotgun (WGS) entry which is preliminary data.</text>
</comment>
<name>A0ABT6PMS0_9PSEU</name>
<dbReference type="SUPFAM" id="SSF51604">
    <property type="entry name" value="Enolase C-terminal domain-like"/>
    <property type="match status" value="1"/>
</dbReference>
<dbReference type="InterPro" id="IPR036849">
    <property type="entry name" value="Enolase-like_C_sf"/>
</dbReference>
<evidence type="ECO:0000313" key="2">
    <source>
        <dbReference type="Proteomes" id="UP001237595"/>
    </source>
</evidence>
<evidence type="ECO:0008006" key="3">
    <source>
        <dbReference type="Google" id="ProtNLM"/>
    </source>
</evidence>
<organism evidence="1 2">
    <name type="scientific">Saccharopolyspora ipomoeae</name>
    <dbReference type="NCBI Taxonomy" id="3042027"/>
    <lineage>
        <taxon>Bacteria</taxon>
        <taxon>Bacillati</taxon>
        <taxon>Actinomycetota</taxon>
        <taxon>Actinomycetes</taxon>
        <taxon>Pseudonocardiales</taxon>
        <taxon>Pseudonocardiaceae</taxon>
        <taxon>Saccharopolyspora</taxon>
    </lineage>
</organism>
<gene>
    <name evidence="1" type="ORF">QFW96_11645</name>
</gene>
<dbReference type="Gene3D" id="3.20.20.120">
    <property type="entry name" value="Enolase-like C-terminal domain"/>
    <property type="match status" value="1"/>
</dbReference>
<accession>A0ABT6PMS0</accession>
<sequence length="43" mass="4872">MRRRDFMLADPVRVNADGDIEVSARPGLGVELDEDAVRRFRIG</sequence>
<dbReference type="Proteomes" id="UP001237595">
    <property type="component" value="Unassembled WGS sequence"/>
</dbReference>
<reference evidence="1 2" key="1">
    <citation type="submission" date="2023-04" db="EMBL/GenBank/DDBJ databases">
        <title>Draft genome sequence of Saccharopolyspora sp. TS4A08 isolated from sweet potato rhizospheric soil.</title>
        <authorList>
            <person name="Suksaard P."/>
            <person name="Duangmal K."/>
        </authorList>
    </citation>
    <scope>NUCLEOTIDE SEQUENCE [LARGE SCALE GENOMIC DNA]</scope>
    <source>
        <strain evidence="1 2">TS4A08</strain>
    </source>
</reference>